<dbReference type="GO" id="GO:0005886">
    <property type="term" value="C:plasma membrane"/>
    <property type="evidence" value="ECO:0007669"/>
    <property type="project" value="UniProtKB-ARBA"/>
</dbReference>
<evidence type="ECO:0000256" key="2">
    <source>
        <dbReference type="SAM" id="MobiDB-lite"/>
    </source>
</evidence>
<name>A0A6I8RNY1_XENTR</name>
<dbReference type="Gene3D" id="1.10.8.270">
    <property type="entry name" value="putative rabgap domain of human tbc1 domain family member 14 like domains"/>
    <property type="match status" value="1"/>
</dbReference>
<organism evidence="4">
    <name type="scientific">Xenopus tropicalis</name>
    <name type="common">Western clawed frog</name>
    <name type="synonym">Silurana tropicalis</name>
    <dbReference type="NCBI Taxonomy" id="8364"/>
    <lineage>
        <taxon>Eukaryota</taxon>
        <taxon>Metazoa</taxon>
        <taxon>Chordata</taxon>
        <taxon>Craniata</taxon>
        <taxon>Vertebrata</taxon>
        <taxon>Euteleostomi</taxon>
        <taxon>Amphibia</taxon>
        <taxon>Batrachia</taxon>
        <taxon>Anura</taxon>
        <taxon>Pipoidea</taxon>
        <taxon>Pipidae</taxon>
        <taxon>Xenopodinae</taxon>
        <taxon>Xenopus</taxon>
        <taxon>Silurana</taxon>
    </lineage>
</organism>
<evidence type="ECO:0000313" key="5">
    <source>
        <dbReference type="Proteomes" id="UP000008143"/>
    </source>
</evidence>
<dbReference type="GO" id="GO:0005096">
    <property type="term" value="F:GTPase activator activity"/>
    <property type="evidence" value="ECO:0000318"/>
    <property type="project" value="GO_Central"/>
</dbReference>
<accession>A0A6I8RNY1</accession>
<evidence type="ECO:0000256" key="1">
    <source>
        <dbReference type="ARBA" id="ARBA00022468"/>
    </source>
</evidence>
<dbReference type="CTD" id="26000"/>
<dbReference type="PANTHER" id="PTHR47219">
    <property type="entry name" value="RAB GTPASE-ACTIVATING PROTEIN 1-LIKE"/>
    <property type="match status" value="1"/>
</dbReference>
<dbReference type="GeneID" id="100493619"/>
<feature type="compositionally biased region" description="Polar residues" evidence="2">
    <location>
        <begin position="657"/>
        <end position="694"/>
    </location>
</feature>
<dbReference type="OrthoDB" id="159449at2759"/>
<feature type="compositionally biased region" description="Basic and acidic residues" evidence="2">
    <location>
        <begin position="23"/>
        <end position="38"/>
    </location>
</feature>
<dbReference type="InterPro" id="IPR000195">
    <property type="entry name" value="Rab-GAP-TBC_dom"/>
</dbReference>
<feature type="compositionally biased region" description="Low complexity" evidence="2">
    <location>
        <begin position="701"/>
        <end position="714"/>
    </location>
</feature>
<feature type="region of interest" description="Disordered" evidence="2">
    <location>
        <begin position="150"/>
        <end position="381"/>
    </location>
</feature>
<dbReference type="Ensembl" id="ENSXETT00000070641">
    <property type="protein sequence ID" value="ENSXETP00000086528"/>
    <property type="gene ID" value="ENSXETG00000018905"/>
</dbReference>
<feature type="compositionally biased region" description="Low complexity" evidence="2">
    <location>
        <begin position="1320"/>
        <end position="1331"/>
    </location>
</feature>
<dbReference type="AGR" id="Xenbase:XB-GENE-940041"/>
<dbReference type="Proteomes" id="UP000008143">
    <property type="component" value="Chromosome 9"/>
</dbReference>
<dbReference type="Pfam" id="PF00566">
    <property type="entry name" value="RabGAP-TBC"/>
    <property type="match status" value="1"/>
</dbReference>
<dbReference type="FunFam" id="1.10.8.270:FF:000007">
    <property type="entry name" value="TBC1 domain family member 10A"/>
    <property type="match status" value="1"/>
</dbReference>
<dbReference type="GeneTree" id="ENSGT00940000159805"/>
<keyword evidence="1" id="KW-0343">GTPase activation</keyword>
<reference evidence="4" key="2">
    <citation type="submission" date="2020-05" db="UniProtKB">
        <authorList>
            <consortium name="Ensembl"/>
        </authorList>
    </citation>
    <scope>IDENTIFICATION</scope>
</reference>
<feature type="compositionally biased region" description="Basic and acidic residues" evidence="2">
    <location>
        <begin position="1228"/>
        <end position="1306"/>
    </location>
</feature>
<feature type="domain" description="Rab-GAP TBC" evidence="3">
    <location>
        <begin position="884"/>
        <end position="1072"/>
    </location>
</feature>
<feature type="compositionally biased region" description="Polar residues" evidence="2">
    <location>
        <begin position="238"/>
        <end position="249"/>
    </location>
</feature>
<dbReference type="Gene3D" id="1.10.10.750">
    <property type="entry name" value="Ypt/Rab-GAP domain of gyp1p, domain 1"/>
    <property type="match status" value="1"/>
</dbReference>
<evidence type="ECO:0000313" key="7">
    <source>
        <dbReference type="Xenbase" id="XB-GENE-940041"/>
    </source>
</evidence>
<evidence type="ECO:0000313" key="4">
    <source>
        <dbReference type="Ensembl" id="ENSXETP00000086528"/>
    </source>
</evidence>
<feature type="compositionally biased region" description="Polar residues" evidence="2">
    <location>
        <begin position="551"/>
        <end position="565"/>
    </location>
</feature>
<proteinExistence type="predicted"/>
<dbReference type="Bgee" id="ENSXETG00000018905">
    <property type="expression patterns" value="Expressed in early embryo and 13 other cell types or tissues"/>
</dbReference>
<dbReference type="PANTHER" id="PTHR47219:SF17">
    <property type="entry name" value="TBC1 DOMAIN FAMILY MEMBER 10B"/>
    <property type="match status" value="1"/>
</dbReference>
<feature type="region of interest" description="Disordered" evidence="2">
    <location>
        <begin position="657"/>
        <end position="721"/>
    </location>
</feature>
<evidence type="ECO:0000259" key="3">
    <source>
        <dbReference type="PROSITE" id="PS50086"/>
    </source>
</evidence>
<feature type="compositionally biased region" description="Polar residues" evidence="2">
    <location>
        <begin position="573"/>
        <end position="596"/>
    </location>
</feature>
<reference evidence="4" key="1">
    <citation type="journal article" date="2010" name="Science">
        <title>The genome of the Western clawed frog Xenopus tropicalis.</title>
        <authorList>
            <person name="Hellsten U."/>
            <person name="Harland R.M."/>
            <person name="Gilchrist M.J."/>
            <person name="Hendrix D."/>
            <person name="Jurka J."/>
            <person name="Kapitonov V."/>
            <person name="Ovcharenko I."/>
            <person name="Putnam N.H."/>
            <person name="Shu S."/>
            <person name="Taher L."/>
            <person name="Blitz I.L."/>
            <person name="Blumberg B."/>
            <person name="Dichmann D.S."/>
            <person name="Dubchak I."/>
            <person name="Amaya E."/>
            <person name="Detter J.C."/>
            <person name="Fletcher R."/>
            <person name="Gerhard D.S."/>
            <person name="Goodstein D."/>
            <person name="Graves T."/>
            <person name="Grigoriev I.V."/>
            <person name="Grimwood J."/>
            <person name="Kawashima T."/>
            <person name="Lindquist E."/>
            <person name="Lucas S.M."/>
            <person name="Mead P.E."/>
            <person name="Mitros T."/>
            <person name="Ogino H."/>
            <person name="Ohta Y."/>
            <person name="Poliakov A.V."/>
            <person name="Pollet N."/>
            <person name="Robert J."/>
            <person name="Salamov A."/>
            <person name="Sater A.K."/>
            <person name="Schmutz J."/>
            <person name="Terry A."/>
            <person name="Vize P.D."/>
            <person name="Warren W.C."/>
            <person name="Wells D."/>
            <person name="Wills A."/>
            <person name="Wilson R.K."/>
            <person name="Zimmerman L.B."/>
            <person name="Zorn A.M."/>
            <person name="Grainger R."/>
            <person name="Grammer T."/>
            <person name="Khokha M.K."/>
            <person name="Richardson P.M."/>
            <person name="Rokhsar D.S."/>
        </authorList>
    </citation>
    <scope>NUCLEOTIDE SEQUENCE [LARGE SCALE GENOMIC DNA]</scope>
    <source>
        <strain evidence="4">Nigerian</strain>
    </source>
</reference>
<feature type="compositionally biased region" description="Polar residues" evidence="2">
    <location>
        <begin position="523"/>
        <end position="545"/>
    </location>
</feature>
<feature type="compositionally biased region" description="Low complexity" evidence="2">
    <location>
        <begin position="1173"/>
        <end position="1189"/>
    </location>
</feature>
<keyword evidence="5" id="KW-1185">Reference proteome</keyword>
<feature type="compositionally biased region" description="Low complexity" evidence="2">
    <location>
        <begin position="1"/>
        <end position="10"/>
    </location>
</feature>
<feature type="region of interest" description="Disordered" evidence="2">
    <location>
        <begin position="1"/>
        <end position="129"/>
    </location>
</feature>
<sequence>MELPPGRGSSPPGPRPIPPPRKSSMDRRTLSPARREAKGNAAGDVSVGEQRAFWERVSDVNGSGDSVAKGKLPDTPEKADQDGSEKGHRKDGSVTQRVVIVMQSRATTSAGNLGHSAALESGDTTAGDAKSCDVQQHLHPDEQIGITQPRVQGHSATPVPAQPDPQPHGVLPQDSTAQGSLQPESVSHDTAPPQHQLTLGTEGQITCHPDGEKQWVPQTDGAKVQQESVSHGAAPPQHQLTLGTQSEGQITCHPDGGKQWVPQKDSAKVQQESVSHGAAPPQHQPILGTQSEGQITCHPDGGKQWLPQKDGAIAQQESVSHGAPPQHQPILGTQSEGQITCHPHGGKQSVPQTDGAIAQQESVSHGAPPQHQPVLGTQSEGQITCHPDGGKQWVPQTDGAIAQQESVSHKLIQVILGTESEGQITCHPDGGKQWVPQTDGAIAQQESVSHKLIQVILGTESEGQITCHPDGGKQWVPQKDSAIVQQESDSQIKVQPNREVQVTAPQDSRNHVAFPPQLDVSGPAQQQQQRDSCVPDSTSQETVAQPVSAKQLDSASPAAPQQDSPTEPKPAVSTESHVSVQLSIVIQGKETAQQDGGASESVGAQGGVQQCSEHPPAVLPRQDGMAPSEEALQLTNVILPQGSVMQDSVPQAQDSVMQGNVTKPQESTTQKDGTAVQDSAVTSVQSPPLQNSIKGSPADQPSTSSGPSHSSPGTAPVAAPEGTALSPMRVNELSSPQRNISAKPPLPTPIRSNLYPGPQLPAHDPDSSLRSETASLSSYRMKAPAPDTLSYLDSVSLMSGTLESLTLMDDASSLGSDSEINGIPYRKTDKYGFLGGNQYSGNGEGFLSVEISRQRELKWLDMFSHWDKWLSRRFQKVKLRCRKGIPSSLRAKAWQLLSNSEELLRKNPGKFEEMERQPGDPKWLDVIEKDLHRQFPFHEMFAARGGHGQQDLYRILKAYTVYRPEEGYCQAQAPVAAVLLMHMPAEQAFWCLVQICDKYLPGYYSAGLEAIQLDGEIFFALLRRVCPMAYRHLKKFKIDPILYMTEWFMCIFSRTLPWASVLRVWDMFFCEGIKIVFRVGLVLLKHTLGSVDKLRSCQGMYETMEKLRSLPPQYMNEDFLLPEISSLPITDVLIERESTTQLRKWRENRGELQYRPSRRLHGARQIHEEKVRLNPSLSGSRLSLSSLRRPSPPPTTALLPESVVVSEGLRPALPSPTSNKTPLVPPKESGKRTKEKQREQEKKEKEEKERERKREKEEKQKEKEREKLREREEKQREKERRAQKEKEKADGKQKKERKFSFRRKDPSTPAAADAPKKTGKGAADSAAGAGAVHDTYF</sequence>
<feature type="compositionally biased region" description="Basic and acidic residues" evidence="2">
    <location>
        <begin position="71"/>
        <end position="92"/>
    </location>
</feature>
<gene>
    <name evidence="4 6 7" type="primary">tbc1d10b</name>
</gene>
<feature type="region of interest" description="Disordered" evidence="2">
    <location>
        <begin position="1173"/>
        <end position="1337"/>
    </location>
</feature>
<protein>
    <submittedName>
        <fullName evidence="4 6">TBC1 domain family member 10B</fullName>
    </submittedName>
</protein>
<dbReference type="SMART" id="SM00164">
    <property type="entry name" value="TBC"/>
    <property type="match status" value="1"/>
</dbReference>
<dbReference type="RefSeq" id="XP_002940627.3">
    <property type="nucleotide sequence ID" value="XM_002940581.5"/>
</dbReference>
<dbReference type="FunFam" id="1.10.472.80:FF:000008">
    <property type="entry name" value="TBC1 domain family member 10A"/>
    <property type="match status" value="1"/>
</dbReference>
<dbReference type="InterPro" id="IPR050302">
    <property type="entry name" value="Rab_GAP_TBC_domain"/>
</dbReference>
<reference evidence="6" key="3">
    <citation type="submission" date="2025-04" db="UniProtKB">
        <authorList>
            <consortium name="RefSeq"/>
        </authorList>
    </citation>
    <scope>IDENTIFICATION</scope>
    <source>
        <strain evidence="6">Nigerian</strain>
        <tissue evidence="6">Liver and blood</tissue>
    </source>
</reference>
<dbReference type="OMA" id="EGQITCH"/>
<feature type="compositionally biased region" description="Polar residues" evidence="2">
    <location>
        <begin position="173"/>
        <end position="185"/>
    </location>
</feature>
<dbReference type="SUPFAM" id="SSF47923">
    <property type="entry name" value="Ypt/Rab-GAP domain of gyp1p"/>
    <property type="match status" value="2"/>
</dbReference>
<feature type="compositionally biased region" description="Polar residues" evidence="2">
    <location>
        <begin position="193"/>
        <end position="204"/>
    </location>
</feature>
<dbReference type="GO" id="GO:0031267">
    <property type="term" value="F:small GTPase binding"/>
    <property type="evidence" value="ECO:0000318"/>
    <property type="project" value="GO_Central"/>
</dbReference>
<dbReference type="FunFam" id="1.10.10.750:FF:000001">
    <property type="entry name" value="TBC1 domain family member 10A"/>
    <property type="match status" value="1"/>
</dbReference>
<dbReference type="KEGG" id="xtr:100493619"/>
<feature type="region of interest" description="Disordered" evidence="2">
    <location>
        <begin position="503"/>
        <end position="623"/>
    </location>
</feature>
<feature type="compositionally biased region" description="Pro residues" evidence="2">
    <location>
        <begin position="11"/>
        <end position="21"/>
    </location>
</feature>
<evidence type="ECO:0000313" key="6">
    <source>
        <dbReference type="RefSeq" id="XP_002940627.3"/>
    </source>
</evidence>
<feature type="region of interest" description="Disordered" evidence="2">
    <location>
        <begin position="734"/>
        <end position="775"/>
    </location>
</feature>
<dbReference type="Xenbase" id="XB-GENE-940041">
    <property type="gene designation" value="tbc1d10b"/>
</dbReference>
<dbReference type="Gene3D" id="1.10.472.80">
    <property type="entry name" value="Ypt/Rab-GAP domain of gyp1p, domain 3"/>
    <property type="match status" value="1"/>
</dbReference>
<dbReference type="InterPro" id="IPR035969">
    <property type="entry name" value="Rab-GAP_TBC_sf"/>
</dbReference>
<dbReference type="PROSITE" id="PS50086">
    <property type="entry name" value="TBC_RABGAP"/>
    <property type="match status" value="1"/>
</dbReference>